<dbReference type="EMBL" id="WJJP01000724">
    <property type="protein sequence ID" value="MBD3327345.1"/>
    <property type="molecule type" value="Genomic_DNA"/>
</dbReference>
<dbReference type="InterPro" id="IPR000683">
    <property type="entry name" value="Gfo/Idh/MocA-like_OxRdtase_N"/>
</dbReference>
<dbReference type="GO" id="GO:0000166">
    <property type="term" value="F:nucleotide binding"/>
    <property type="evidence" value="ECO:0007669"/>
    <property type="project" value="InterPro"/>
</dbReference>
<evidence type="ECO:0000259" key="2">
    <source>
        <dbReference type="Pfam" id="PF01408"/>
    </source>
</evidence>
<keyword evidence="1" id="KW-0560">Oxidoreductase</keyword>
<reference evidence="3" key="1">
    <citation type="submission" date="2019-11" db="EMBL/GenBank/DDBJ databases">
        <title>Microbial mats filling the niche in hypersaline microbial mats.</title>
        <authorList>
            <person name="Wong H.L."/>
            <person name="Macleod F.I."/>
            <person name="White R.A. III"/>
            <person name="Burns B.P."/>
        </authorList>
    </citation>
    <scope>NUCLEOTIDE SEQUENCE</scope>
    <source>
        <strain evidence="3">Rbin_158</strain>
    </source>
</reference>
<accession>A0A9D5Q7W9</accession>
<dbReference type="Proteomes" id="UP000649604">
    <property type="component" value="Unassembled WGS sequence"/>
</dbReference>
<dbReference type="PANTHER" id="PTHR43818">
    <property type="entry name" value="BCDNA.GH03377"/>
    <property type="match status" value="1"/>
</dbReference>
<dbReference type="InterPro" id="IPR036291">
    <property type="entry name" value="NAD(P)-bd_dom_sf"/>
</dbReference>
<comment type="caution">
    <text evidence="3">The sequence shown here is derived from an EMBL/GenBank/DDBJ whole genome shotgun (WGS) entry which is preliminary data.</text>
</comment>
<dbReference type="Gene3D" id="3.30.360.10">
    <property type="entry name" value="Dihydrodipicolinate Reductase, domain 2"/>
    <property type="match status" value="1"/>
</dbReference>
<evidence type="ECO:0000313" key="4">
    <source>
        <dbReference type="Proteomes" id="UP000649604"/>
    </source>
</evidence>
<name>A0A9D5Q7W9_9BACT</name>
<proteinExistence type="predicted"/>
<feature type="domain" description="Gfo/Idh/MocA-like oxidoreductase N-terminal" evidence="2">
    <location>
        <begin position="4"/>
        <end position="120"/>
    </location>
</feature>
<dbReference type="Gene3D" id="3.40.50.720">
    <property type="entry name" value="NAD(P)-binding Rossmann-like Domain"/>
    <property type="match status" value="1"/>
</dbReference>
<dbReference type="Pfam" id="PF01408">
    <property type="entry name" value="GFO_IDH_MocA"/>
    <property type="match status" value="1"/>
</dbReference>
<dbReference type="AlphaFoldDB" id="A0A9D5Q7W9"/>
<gene>
    <name evidence="3" type="ORF">GF339_22355</name>
</gene>
<protein>
    <submittedName>
        <fullName evidence="3">Gfo/Idh/MocA family oxidoreductase</fullName>
    </submittedName>
</protein>
<dbReference type="PANTHER" id="PTHR43818:SF11">
    <property type="entry name" value="BCDNA.GH03377"/>
    <property type="match status" value="1"/>
</dbReference>
<sequence length="383" mass="42979">MDTLRFGVIGLGMMGQEFASAAARWCHLPEMDIRPELVAICSEHLYPKTIRWFTDNFPTIQQVTADYRELIAHPAVDAVYCAVPHHLHAEMYTAVLEAGKHLMGEKPFGIDKPANEAILAAIRQHPHSFVRCSSQFAFYPAVQKIGEMIEHDMFGRIIEVEAGFLHSSDLNPEKPINWKRMIALNGEYGCMGDLGMHSCFVPFRAGWIPQNVRAVLSNIMPERPDGKGGTVPCETWDNATLLCEAQDPRHGEIFPMTIKTQRIAPGEKNTWYLSILGTRRSAKFSTRNPKVLQLLDYTGGEQAWQTLEMGQETAFKTITGHIFASGFSDMFLQMWAAYLYEFKHQQPLTLFAGCVTPEETALSHRVFTAALESQQTQGVVSIA</sequence>
<evidence type="ECO:0000256" key="1">
    <source>
        <dbReference type="ARBA" id="ARBA00023002"/>
    </source>
</evidence>
<dbReference type="SUPFAM" id="SSF55347">
    <property type="entry name" value="Glyceraldehyde-3-phosphate dehydrogenase-like, C-terminal domain"/>
    <property type="match status" value="1"/>
</dbReference>
<dbReference type="GO" id="GO:0016491">
    <property type="term" value="F:oxidoreductase activity"/>
    <property type="evidence" value="ECO:0007669"/>
    <property type="project" value="UniProtKB-KW"/>
</dbReference>
<organism evidence="3 4">
    <name type="scientific">candidate division KSB3 bacterium</name>
    <dbReference type="NCBI Taxonomy" id="2044937"/>
    <lineage>
        <taxon>Bacteria</taxon>
        <taxon>candidate division KSB3</taxon>
    </lineage>
</organism>
<dbReference type="SUPFAM" id="SSF51735">
    <property type="entry name" value="NAD(P)-binding Rossmann-fold domains"/>
    <property type="match status" value="1"/>
</dbReference>
<evidence type="ECO:0000313" key="3">
    <source>
        <dbReference type="EMBL" id="MBD3327345.1"/>
    </source>
</evidence>
<dbReference type="InterPro" id="IPR050463">
    <property type="entry name" value="Gfo/Idh/MocA_oxidrdct_glycsds"/>
</dbReference>